<dbReference type="PANTHER" id="PTHR48061">
    <property type="entry name" value="LEUCINE-RICH REPEAT RECEPTOR PROTEIN KINASE EMS1-LIKE-RELATED"/>
    <property type="match status" value="1"/>
</dbReference>
<evidence type="ECO:0000256" key="3">
    <source>
        <dbReference type="ARBA" id="ARBA00022729"/>
    </source>
</evidence>
<evidence type="ECO:0000256" key="5">
    <source>
        <dbReference type="ARBA" id="ARBA00023136"/>
    </source>
</evidence>
<keyword evidence="8" id="KW-1185">Reference proteome</keyword>
<keyword evidence="6" id="KW-0325">Glycoprotein</keyword>
<dbReference type="GO" id="GO:0016020">
    <property type="term" value="C:membrane"/>
    <property type="evidence" value="ECO:0007669"/>
    <property type="project" value="UniProtKB-SubCell"/>
</dbReference>
<evidence type="ECO:0000313" key="8">
    <source>
        <dbReference type="Proteomes" id="UP001419268"/>
    </source>
</evidence>
<proteinExistence type="predicted"/>
<evidence type="ECO:0000256" key="4">
    <source>
        <dbReference type="ARBA" id="ARBA00022989"/>
    </source>
</evidence>
<dbReference type="InterPro" id="IPR046956">
    <property type="entry name" value="RLP23-like"/>
</dbReference>
<dbReference type="Proteomes" id="UP001419268">
    <property type="component" value="Unassembled WGS sequence"/>
</dbReference>
<reference evidence="7 8" key="1">
    <citation type="submission" date="2024-01" db="EMBL/GenBank/DDBJ databases">
        <title>Genome assemblies of Stephania.</title>
        <authorList>
            <person name="Yang L."/>
        </authorList>
    </citation>
    <scope>NUCLEOTIDE SEQUENCE [LARGE SCALE GENOMIC DNA]</scope>
    <source>
        <strain evidence="7">JXDWG</strain>
        <tissue evidence="7">Leaf</tissue>
    </source>
</reference>
<dbReference type="InterPro" id="IPR001611">
    <property type="entry name" value="Leu-rich_rpt"/>
</dbReference>
<dbReference type="EMBL" id="JBBNAG010000001">
    <property type="protein sequence ID" value="KAK9167550.1"/>
    <property type="molecule type" value="Genomic_DNA"/>
</dbReference>
<name>A0AAP0LDA1_9MAGN</name>
<dbReference type="PANTHER" id="PTHR48061:SF2">
    <property type="entry name" value="RECEPTOR LIKE PROTEIN 30-LIKE"/>
    <property type="match status" value="1"/>
</dbReference>
<accession>A0AAP0LDA1</accession>
<dbReference type="Pfam" id="PF13855">
    <property type="entry name" value="LRR_8"/>
    <property type="match status" value="1"/>
</dbReference>
<dbReference type="Pfam" id="PF00560">
    <property type="entry name" value="LRR_1"/>
    <property type="match status" value="1"/>
</dbReference>
<organism evidence="7 8">
    <name type="scientific">Stephania cephalantha</name>
    <dbReference type="NCBI Taxonomy" id="152367"/>
    <lineage>
        <taxon>Eukaryota</taxon>
        <taxon>Viridiplantae</taxon>
        <taxon>Streptophyta</taxon>
        <taxon>Embryophyta</taxon>
        <taxon>Tracheophyta</taxon>
        <taxon>Spermatophyta</taxon>
        <taxon>Magnoliopsida</taxon>
        <taxon>Ranunculales</taxon>
        <taxon>Menispermaceae</taxon>
        <taxon>Menispermoideae</taxon>
        <taxon>Cissampelideae</taxon>
        <taxon>Stephania</taxon>
    </lineage>
</organism>
<protein>
    <submittedName>
        <fullName evidence="7">Uncharacterized protein</fullName>
    </submittedName>
</protein>
<keyword evidence="3" id="KW-0732">Signal</keyword>
<dbReference type="PRINTS" id="PR00019">
    <property type="entry name" value="LEURICHRPT"/>
</dbReference>
<keyword evidence="2" id="KW-0812">Transmembrane</keyword>
<evidence type="ECO:0000313" key="7">
    <source>
        <dbReference type="EMBL" id="KAK9167550.1"/>
    </source>
</evidence>
<dbReference type="AlphaFoldDB" id="A0AAP0LDA1"/>
<evidence type="ECO:0000256" key="2">
    <source>
        <dbReference type="ARBA" id="ARBA00022692"/>
    </source>
</evidence>
<sequence length="281" mass="31616">MPVVLYTFLMFPNKGQALEYESIQISELNAIDLSSNLFDGDISTSIGDYKSLMSLNLSHNSLVGKIPSYLANLTQLESLDLSNNDLGAVLPKVALTKLFTSGGSVYPPSDIYKIMLKKCYVHQWRRLHEMLYMNRKAVASIILEVSWDLPLPILDLKNPSLQEMYLDQNKFIGILEDEEFPNSFSSPLLTLDLSHNLLEGNIPNFISKLTSLKDLSSNIMLSINASDIAINIPNLSFFNFPSCNLSEFPRFLRYQPNSYDLLDLSNNQLQEGNACVDMEQG</sequence>
<dbReference type="InterPro" id="IPR032675">
    <property type="entry name" value="LRR_dom_sf"/>
</dbReference>
<dbReference type="SUPFAM" id="SSF52058">
    <property type="entry name" value="L domain-like"/>
    <property type="match status" value="1"/>
</dbReference>
<evidence type="ECO:0000256" key="6">
    <source>
        <dbReference type="ARBA" id="ARBA00023180"/>
    </source>
</evidence>
<keyword evidence="4" id="KW-1133">Transmembrane helix</keyword>
<comment type="caution">
    <text evidence="7">The sequence shown here is derived from an EMBL/GenBank/DDBJ whole genome shotgun (WGS) entry which is preliminary data.</text>
</comment>
<evidence type="ECO:0000256" key="1">
    <source>
        <dbReference type="ARBA" id="ARBA00004479"/>
    </source>
</evidence>
<comment type="subcellular location">
    <subcellularLocation>
        <location evidence="1">Membrane</location>
        <topology evidence="1">Single-pass type I membrane protein</topology>
    </subcellularLocation>
</comment>
<keyword evidence="5" id="KW-0472">Membrane</keyword>
<gene>
    <name evidence="7" type="ORF">Scep_002741</name>
</gene>
<dbReference type="Gene3D" id="3.80.10.10">
    <property type="entry name" value="Ribonuclease Inhibitor"/>
    <property type="match status" value="2"/>
</dbReference>